<dbReference type="AlphaFoldDB" id="A0A8J2JQ55"/>
<dbReference type="OrthoDB" id="329835at2759"/>
<reference evidence="3" key="1">
    <citation type="submission" date="2021-06" db="EMBL/GenBank/DDBJ databases">
        <authorList>
            <person name="Hodson N. C."/>
            <person name="Mongue J. A."/>
            <person name="Jaron S. K."/>
        </authorList>
    </citation>
    <scope>NUCLEOTIDE SEQUENCE</scope>
</reference>
<feature type="region of interest" description="Disordered" evidence="1">
    <location>
        <begin position="43"/>
        <end position="71"/>
    </location>
</feature>
<dbReference type="Pfam" id="PF00109">
    <property type="entry name" value="ketoacyl-synt"/>
    <property type="match status" value="1"/>
</dbReference>
<proteinExistence type="predicted"/>
<feature type="domain" description="Beta-ketoacyl synthase-like N-terminal" evidence="2">
    <location>
        <begin position="6"/>
        <end position="60"/>
    </location>
</feature>
<evidence type="ECO:0000313" key="3">
    <source>
        <dbReference type="EMBL" id="CAG7724214.1"/>
    </source>
</evidence>
<sequence>MNHSGFLLELTHEALIDAGINPFTIRGSKTGVYLGSSGEESMESFKIQNDSPSGYCATGSSQPQDYAKLRK</sequence>
<feature type="compositionally biased region" description="Polar residues" evidence="1">
    <location>
        <begin position="46"/>
        <end position="64"/>
    </location>
</feature>
<comment type="caution">
    <text evidence="3">The sequence shown here is derived from an EMBL/GenBank/DDBJ whole genome shotgun (WGS) entry which is preliminary data.</text>
</comment>
<keyword evidence="4" id="KW-1185">Reference proteome</keyword>
<name>A0A8J2JQ55_9HEXA</name>
<evidence type="ECO:0000256" key="1">
    <source>
        <dbReference type="SAM" id="MobiDB-lite"/>
    </source>
</evidence>
<organism evidence="3 4">
    <name type="scientific">Allacma fusca</name>
    <dbReference type="NCBI Taxonomy" id="39272"/>
    <lineage>
        <taxon>Eukaryota</taxon>
        <taxon>Metazoa</taxon>
        <taxon>Ecdysozoa</taxon>
        <taxon>Arthropoda</taxon>
        <taxon>Hexapoda</taxon>
        <taxon>Collembola</taxon>
        <taxon>Symphypleona</taxon>
        <taxon>Sminthuridae</taxon>
        <taxon>Allacma</taxon>
    </lineage>
</organism>
<dbReference type="InterPro" id="IPR014030">
    <property type="entry name" value="Ketoacyl_synth_N"/>
</dbReference>
<evidence type="ECO:0000259" key="2">
    <source>
        <dbReference type="Pfam" id="PF00109"/>
    </source>
</evidence>
<gene>
    <name evidence="3" type="ORF">AFUS01_LOCUS13249</name>
</gene>
<dbReference type="EMBL" id="CAJVCH010106990">
    <property type="protein sequence ID" value="CAG7724214.1"/>
    <property type="molecule type" value="Genomic_DNA"/>
</dbReference>
<evidence type="ECO:0000313" key="4">
    <source>
        <dbReference type="Proteomes" id="UP000708208"/>
    </source>
</evidence>
<dbReference type="Proteomes" id="UP000708208">
    <property type="component" value="Unassembled WGS sequence"/>
</dbReference>
<protein>
    <recommendedName>
        <fullName evidence="2">Beta-ketoacyl synthase-like N-terminal domain-containing protein</fullName>
    </recommendedName>
</protein>
<accession>A0A8J2JQ55</accession>